<dbReference type="Proteomes" id="UP000823891">
    <property type="component" value="Unassembled WGS sequence"/>
</dbReference>
<dbReference type="AlphaFoldDB" id="A0A9D2NJT1"/>
<feature type="chain" id="PRO_5039259766" evidence="1">
    <location>
        <begin position="27"/>
        <end position="560"/>
    </location>
</feature>
<comment type="caution">
    <text evidence="2">The sequence shown here is derived from an EMBL/GenBank/DDBJ whole genome shotgun (WGS) entry which is preliminary data.</text>
</comment>
<sequence>MKRKTTKQWKLYVQLAVLLVIGVQLAACGTKKEVWETPAAEAEASTEAILEETQTEEDVMETHQESVTETATETVTEEELKDTSWIEPYRELLSDHEQLMPLLQEQNEGGSRGFISGFYLYDIDQNGIPELLVQKYQTADYIYTCVDGKVQLRNTISYDSFCDSLIAYDRRDGKLYYFTLDGGTGTGRITRLNEMYLLEEGNGQRGYDVGQKKLYSATYGGLEQDDGSYLELEWEEALPDEGSVISKEKFEDIVDHLTPVLYQEINEENMTKYLQADYDETDLYQNCTLEDYRAEMAARQAEFEENVLEIQVDSDVQDENVLTKEEYDHLVYFDLERLACYHEREVKYVYEEEWKNIYREWLTTLDQQGEEYGIQNLNKWELQNMSFNLTDWKEGEAPVLSFYCNEDTQKYFWIENGKVTQFHELGGGPVSLMEGVSFVKGTNCFLSFSSFGSVVQPFSSIEVYQWDTSGVTYCGGVGAQYDAEIGALTSEDYSIQDNNVSQAEFVAYMDSLLGAGVGSQMVNRVLGSVLGSDMDTSLSLTFAENIGFTYSELDATLSSF</sequence>
<evidence type="ECO:0000256" key="1">
    <source>
        <dbReference type="SAM" id="SignalP"/>
    </source>
</evidence>
<gene>
    <name evidence="2" type="ORF">H9761_16245</name>
</gene>
<organism evidence="2 3">
    <name type="scientific">Candidatus Eisenbergiella merdavium</name>
    <dbReference type="NCBI Taxonomy" id="2838551"/>
    <lineage>
        <taxon>Bacteria</taxon>
        <taxon>Bacillati</taxon>
        <taxon>Bacillota</taxon>
        <taxon>Clostridia</taxon>
        <taxon>Lachnospirales</taxon>
        <taxon>Lachnospiraceae</taxon>
        <taxon>Eisenbergiella</taxon>
    </lineage>
</organism>
<proteinExistence type="predicted"/>
<dbReference type="EMBL" id="DWWS01000058">
    <property type="protein sequence ID" value="HJC25225.1"/>
    <property type="molecule type" value="Genomic_DNA"/>
</dbReference>
<reference evidence="2" key="2">
    <citation type="submission" date="2021-04" db="EMBL/GenBank/DDBJ databases">
        <authorList>
            <person name="Gilroy R."/>
        </authorList>
    </citation>
    <scope>NUCLEOTIDE SEQUENCE</scope>
    <source>
        <strain evidence="2">USAMLcec2-132</strain>
    </source>
</reference>
<feature type="signal peptide" evidence="1">
    <location>
        <begin position="1"/>
        <end position="26"/>
    </location>
</feature>
<accession>A0A9D2NJT1</accession>
<keyword evidence="1" id="KW-0732">Signal</keyword>
<evidence type="ECO:0000313" key="2">
    <source>
        <dbReference type="EMBL" id="HJC25225.1"/>
    </source>
</evidence>
<name>A0A9D2NJT1_9FIRM</name>
<evidence type="ECO:0000313" key="3">
    <source>
        <dbReference type="Proteomes" id="UP000823891"/>
    </source>
</evidence>
<protein>
    <submittedName>
        <fullName evidence="2">Uncharacterized protein</fullName>
    </submittedName>
</protein>
<reference evidence="2" key="1">
    <citation type="journal article" date="2021" name="PeerJ">
        <title>Extensive microbial diversity within the chicken gut microbiome revealed by metagenomics and culture.</title>
        <authorList>
            <person name="Gilroy R."/>
            <person name="Ravi A."/>
            <person name="Getino M."/>
            <person name="Pursley I."/>
            <person name="Horton D.L."/>
            <person name="Alikhan N.F."/>
            <person name="Baker D."/>
            <person name="Gharbi K."/>
            <person name="Hall N."/>
            <person name="Watson M."/>
            <person name="Adriaenssens E.M."/>
            <person name="Foster-Nyarko E."/>
            <person name="Jarju S."/>
            <person name="Secka A."/>
            <person name="Antonio M."/>
            <person name="Oren A."/>
            <person name="Chaudhuri R.R."/>
            <person name="La Ragione R."/>
            <person name="Hildebrand F."/>
            <person name="Pallen M.J."/>
        </authorList>
    </citation>
    <scope>NUCLEOTIDE SEQUENCE</scope>
    <source>
        <strain evidence="2">USAMLcec2-132</strain>
    </source>
</reference>